<dbReference type="SUPFAM" id="SSF47699">
    <property type="entry name" value="Bifunctional inhibitor/lipid-transfer protein/seed storage 2S albumin"/>
    <property type="match status" value="1"/>
</dbReference>
<evidence type="ECO:0000256" key="1">
    <source>
        <dbReference type="ARBA" id="ARBA00009707"/>
    </source>
</evidence>
<dbReference type="CDD" id="cd01959">
    <property type="entry name" value="nsLTP2"/>
    <property type="match status" value="1"/>
</dbReference>
<feature type="transmembrane region" description="Helical" evidence="4">
    <location>
        <begin position="71"/>
        <end position="93"/>
    </location>
</feature>
<keyword evidence="3" id="KW-0446">Lipid-binding</keyword>
<dbReference type="InterPro" id="IPR033872">
    <property type="entry name" value="nsLTP2"/>
</dbReference>
<comment type="caution">
    <text evidence="6">The sequence shown here is derived from an EMBL/GenBank/DDBJ whole genome shotgun (WGS) entry which is preliminary data.</text>
</comment>
<name>A0A5J9V9I1_9POAL</name>
<feature type="domain" description="Bifunctional inhibitor/plant lipid transfer protein/seed storage helical" evidence="5">
    <location>
        <begin position="103"/>
        <end position="166"/>
    </location>
</feature>
<protein>
    <recommendedName>
        <fullName evidence="5">Bifunctional inhibitor/plant lipid transfer protein/seed storage helical domain-containing protein</fullName>
    </recommendedName>
</protein>
<feature type="non-terminal residue" evidence="6">
    <location>
        <position position="1"/>
    </location>
</feature>
<sequence>MDTGGDWVDGPTSDDAVISVQHVASCANQVPVFLVRSSSSSGSLVQILSRALTDREEEEINKRSIQSKASIMTKAVAMLVVAVALVVVAAMSAGTASAADCKPEQLAVCLPSIISGAEPTSDCCTNLRAQEGCFCQYAKNPAYNRYITSPNARHALTSCSIAIPNCP</sequence>
<evidence type="ECO:0000256" key="2">
    <source>
        <dbReference type="ARBA" id="ARBA00022448"/>
    </source>
</evidence>
<dbReference type="InterPro" id="IPR016140">
    <property type="entry name" value="Bifunc_inhib/LTP/seed_store"/>
</dbReference>
<keyword evidence="7" id="KW-1185">Reference proteome</keyword>
<dbReference type="EMBL" id="RWGY01000011">
    <property type="protein sequence ID" value="TVU32141.1"/>
    <property type="molecule type" value="Genomic_DNA"/>
</dbReference>
<keyword evidence="2" id="KW-0813">Transport</keyword>
<evidence type="ECO:0000313" key="7">
    <source>
        <dbReference type="Proteomes" id="UP000324897"/>
    </source>
</evidence>
<gene>
    <name evidence="6" type="ORF">EJB05_23860</name>
</gene>
<dbReference type="AlphaFoldDB" id="A0A5J9V9I1"/>
<evidence type="ECO:0000313" key="6">
    <source>
        <dbReference type="EMBL" id="TVU32141.1"/>
    </source>
</evidence>
<dbReference type="Proteomes" id="UP000324897">
    <property type="component" value="Chromosome 1"/>
</dbReference>
<comment type="similarity">
    <text evidence="1">Belongs to the plant LTP family. B11E subfamily.</text>
</comment>
<accession>A0A5J9V9I1</accession>
<dbReference type="Gene3D" id="1.10.110.10">
    <property type="entry name" value="Plant lipid-transfer and hydrophobic proteins"/>
    <property type="match status" value="1"/>
</dbReference>
<proteinExistence type="inferred from homology"/>
<keyword evidence="4" id="KW-0472">Membrane</keyword>
<dbReference type="OrthoDB" id="665742at2759"/>
<dbReference type="Gramene" id="TVU32141">
    <property type="protein sequence ID" value="TVU32141"/>
    <property type="gene ID" value="EJB05_23860"/>
</dbReference>
<dbReference type="Pfam" id="PF00234">
    <property type="entry name" value="Tryp_alpha_amyl"/>
    <property type="match status" value="1"/>
</dbReference>
<keyword evidence="4" id="KW-1133">Transmembrane helix</keyword>
<keyword evidence="4" id="KW-0812">Transmembrane</keyword>
<dbReference type="GO" id="GO:0006869">
    <property type="term" value="P:lipid transport"/>
    <property type="evidence" value="ECO:0007669"/>
    <property type="project" value="InterPro"/>
</dbReference>
<organism evidence="6 7">
    <name type="scientific">Eragrostis curvula</name>
    <name type="common">weeping love grass</name>
    <dbReference type="NCBI Taxonomy" id="38414"/>
    <lineage>
        <taxon>Eukaryota</taxon>
        <taxon>Viridiplantae</taxon>
        <taxon>Streptophyta</taxon>
        <taxon>Embryophyta</taxon>
        <taxon>Tracheophyta</taxon>
        <taxon>Spermatophyta</taxon>
        <taxon>Magnoliopsida</taxon>
        <taxon>Liliopsida</taxon>
        <taxon>Poales</taxon>
        <taxon>Poaceae</taxon>
        <taxon>PACMAD clade</taxon>
        <taxon>Chloridoideae</taxon>
        <taxon>Eragrostideae</taxon>
        <taxon>Eragrostidinae</taxon>
        <taxon>Eragrostis</taxon>
    </lineage>
</organism>
<dbReference type="GO" id="GO:0008289">
    <property type="term" value="F:lipid binding"/>
    <property type="evidence" value="ECO:0007669"/>
    <property type="project" value="UniProtKB-KW"/>
</dbReference>
<reference evidence="6 7" key="1">
    <citation type="journal article" date="2019" name="Sci. Rep.">
        <title>A high-quality genome of Eragrostis curvula grass provides insights into Poaceae evolution and supports new strategies to enhance forage quality.</title>
        <authorList>
            <person name="Carballo J."/>
            <person name="Santos B.A.C.M."/>
            <person name="Zappacosta D."/>
            <person name="Garbus I."/>
            <person name="Selva J.P."/>
            <person name="Gallo C.A."/>
            <person name="Diaz A."/>
            <person name="Albertini E."/>
            <person name="Caccamo M."/>
            <person name="Echenique V."/>
        </authorList>
    </citation>
    <scope>NUCLEOTIDE SEQUENCE [LARGE SCALE GENOMIC DNA]</scope>
    <source>
        <strain evidence="7">cv. Victoria</strain>
        <tissue evidence="6">Leaf</tissue>
    </source>
</reference>
<dbReference type="InterPro" id="IPR036312">
    <property type="entry name" value="Bifun_inhib/LTP/seed_sf"/>
</dbReference>
<evidence type="ECO:0000259" key="5">
    <source>
        <dbReference type="Pfam" id="PF00234"/>
    </source>
</evidence>
<dbReference type="PANTHER" id="PTHR33214">
    <property type="entry name" value="BIFUNCTIONAL INHIBITOR/LIPID-TRANSFER PROTEIN/SEED STORAGE 2S ALBUMIN SUPERFAMILY PROTEIN"/>
    <property type="match status" value="1"/>
</dbReference>
<evidence type="ECO:0000256" key="3">
    <source>
        <dbReference type="ARBA" id="ARBA00023121"/>
    </source>
</evidence>
<dbReference type="PANTHER" id="PTHR33214:SF50">
    <property type="entry name" value="LIPID-TRANSFER PROTEIN 2G, PUTATIVE, EXPRESSED-RELATED"/>
    <property type="match status" value="1"/>
</dbReference>
<evidence type="ECO:0000256" key="4">
    <source>
        <dbReference type="SAM" id="Phobius"/>
    </source>
</evidence>